<dbReference type="GO" id="GO:0004045">
    <property type="term" value="F:peptidyl-tRNA hydrolase activity"/>
    <property type="evidence" value="ECO:0007669"/>
    <property type="project" value="UniProtKB-EC"/>
</dbReference>
<comment type="similarity">
    <text evidence="2">Belongs to the prokaryotic/mitochondrial release factor family. Mitochondrion-specific ribosomal protein mL62 subfamily.</text>
</comment>
<dbReference type="AlphaFoldDB" id="A0A564Z7K2"/>
<dbReference type="PANTHER" id="PTHR11075:SF54">
    <property type="entry name" value="LARGE RIBOSOMAL SUBUNIT PROTEIN ML62"/>
    <property type="match status" value="1"/>
</dbReference>
<name>A0A564Z7K2_HYMDI</name>
<dbReference type="Proteomes" id="UP000321570">
    <property type="component" value="Unassembled WGS sequence"/>
</dbReference>
<proteinExistence type="inferred from homology"/>
<evidence type="ECO:0000256" key="3">
    <source>
        <dbReference type="ARBA" id="ARBA00039441"/>
    </source>
</evidence>
<protein>
    <recommendedName>
        <fullName evidence="3">Large ribosomal subunit protein mL62</fullName>
        <ecNumber evidence="1">3.1.1.29</ecNumber>
    </recommendedName>
    <alternativeName>
        <fullName evidence="4">Peptidyl-tRNA hydrolase ICT1, mitochondrial</fullName>
    </alternativeName>
</protein>
<dbReference type="GO" id="GO:0070126">
    <property type="term" value="P:mitochondrial translational termination"/>
    <property type="evidence" value="ECO:0007669"/>
    <property type="project" value="TreeGrafter"/>
</dbReference>
<gene>
    <name evidence="6" type="ORF">WMSIL1_LOCUS13308</name>
</gene>
<evidence type="ECO:0000313" key="6">
    <source>
        <dbReference type="EMBL" id="VUZ55491.1"/>
    </source>
</evidence>
<evidence type="ECO:0000256" key="1">
    <source>
        <dbReference type="ARBA" id="ARBA00013260"/>
    </source>
</evidence>
<dbReference type="EMBL" id="CABIJS010000693">
    <property type="protein sequence ID" value="VUZ55491.1"/>
    <property type="molecule type" value="Genomic_DNA"/>
</dbReference>
<dbReference type="EC" id="3.1.1.29" evidence="1"/>
<dbReference type="SUPFAM" id="SSF110916">
    <property type="entry name" value="Peptidyl-tRNA hydrolase domain-like"/>
    <property type="match status" value="1"/>
</dbReference>
<organism evidence="6 7">
    <name type="scientific">Hymenolepis diminuta</name>
    <name type="common">Rat tapeworm</name>
    <dbReference type="NCBI Taxonomy" id="6216"/>
    <lineage>
        <taxon>Eukaryota</taxon>
        <taxon>Metazoa</taxon>
        <taxon>Spiralia</taxon>
        <taxon>Lophotrochozoa</taxon>
        <taxon>Platyhelminthes</taxon>
        <taxon>Cestoda</taxon>
        <taxon>Eucestoda</taxon>
        <taxon>Cyclophyllidea</taxon>
        <taxon>Hymenolepididae</taxon>
        <taxon>Hymenolepis</taxon>
    </lineage>
</organism>
<dbReference type="PANTHER" id="PTHR11075">
    <property type="entry name" value="PEPTIDE CHAIN RELEASE FACTOR"/>
    <property type="match status" value="1"/>
</dbReference>
<dbReference type="InterPro" id="IPR052104">
    <property type="entry name" value="Mito_Release_Factor_mL62"/>
</dbReference>
<dbReference type="GO" id="GO:0005762">
    <property type="term" value="C:mitochondrial large ribosomal subunit"/>
    <property type="evidence" value="ECO:0007669"/>
    <property type="project" value="TreeGrafter"/>
</dbReference>
<dbReference type="GO" id="GO:0016150">
    <property type="term" value="F:translation release factor activity, codon nonspecific"/>
    <property type="evidence" value="ECO:0007669"/>
    <property type="project" value="TreeGrafter"/>
</dbReference>
<dbReference type="Pfam" id="PF00472">
    <property type="entry name" value="RF-1"/>
    <property type="match status" value="1"/>
</dbReference>
<evidence type="ECO:0000256" key="4">
    <source>
        <dbReference type="ARBA" id="ARBA00041531"/>
    </source>
</evidence>
<dbReference type="InterPro" id="IPR000352">
    <property type="entry name" value="Pep_chain_release_fac_I"/>
</dbReference>
<keyword evidence="7" id="KW-1185">Reference proteome</keyword>
<dbReference type="FunFam" id="3.30.160.20:FF:000046">
    <property type="entry name" value="Peptidyl-tRNA hydrolase ICT1"/>
    <property type="match status" value="1"/>
</dbReference>
<feature type="domain" description="Prokaryotic-type class I peptide chain release factors" evidence="5">
    <location>
        <begin position="67"/>
        <end position="196"/>
    </location>
</feature>
<dbReference type="Gene3D" id="3.30.160.20">
    <property type="match status" value="1"/>
</dbReference>
<sequence length="206" mass="23915">MELTQMLTLKCIRILRRNVFFARNLVMRNGQSSPQPQPLRFGQFMSTTASDYSNSTTNNKLAFDGVIPLGDLDISYSSSSGPGGQHVNKTQSKVQIKFHIASAKWIPEKLKPYLLEKESHRITKDGFFVIQSDKTRIQLLNQADCLERIRRMIRERLSEMDKPEIAAETLEKHRQCRIRENEKRLALKRTTSMTKAYRQKPSQWDL</sequence>
<evidence type="ECO:0000259" key="5">
    <source>
        <dbReference type="Pfam" id="PF00472"/>
    </source>
</evidence>
<evidence type="ECO:0000313" key="7">
    <source>
        <dbReference type="Proteomes" id="UP000321570"/>
    </source>
</evidence>
<evidence type="ECO:0000256" key="2">
    <source>
        <dbReference type="ARBA" id="ARBA00038225"/>
    </source>
</evidence>
<reference evidence="6 7" key="1">
    <citation type="submission" date="2019-07" db="EMBL/GenBank/DDBJ databases">
        <authorList>
            <person name="Jastrzebski P J."/>
            <person name="Paukszto L."/>
            <person name="Jastrzebski P J."/>
        </authorList>
    </citation>
    <scope>NUCLEOTIDE SEQUENCE [LARGE SCALE GENOMIC DNA]</scope>
    <source>
        <strain evidence="6 7">WMS-il1</strain>
    </source>
</reference>
<accession>A0A564Z7K2</accession>